<feature type="domain" description="C3H1-type" evidence="8">
    <location>
        <begin position="515"/>
        <end position="542"/>
    </location>
</feature>
<keyword evidence="11" id="KW-1185">Reference proteome</keyword>
<dbReference type="AlphaFoldDB" id="A0AA38U627"/>
<feature type="region of interest" description="Disordered" evidence="7">
    <location>
        <begin position="616"/>
        <end position="635"/>
    </location>
</feature>
<evidence type="ECO:0000313" key="10">
    <source>
        <dbReference type="EMBL" id="KAJ3833037.1"/>
    </source>
</evidence>
<keyword evidence="1 6" id="KW-0479">Metal-binding</keyword>
<dbReference type="PANTHER" id="PTHR46651">
    <property type="entry name" value="POLYADENYLATE-BINDING PROTEIN-INTERACTING PROTEIN 7"/>
    <property type="match status" value="1"/>
</dbReference>
<dbReference type="InterPro" id="IPR002625">
    <property type="entry name" value="Smr_dom"/>
</dbReference>
<evidence type="ECO:0000259" key="9">
    <source>
        <dbReference type="PROSITE" id="PS50828"/>
    </source>
</evidence>
<dbReference type="PANTHER" id="PTHR46651:SF1">
    <property type="entry name" value="SMALL MUTS RELATED FAMILY PROTEIN"/>
    <property type="match status" value="1"/>
</dbReference>
<dbReference type="EMBL" id="MU806788">
    <property type="protein sequence ID" value="KAJ3833037.1"/>
    <property type="molecule type" value="Genomic_DNA"/>
</dbReference>
<dbReference type="PROSITE" id="PS50103">
    <property type="entry name" value="ZF_C3H1"/>
    <property type="match status" value="2"/>
</dbReference>
<dbReference type="Proteomes" id="UP001163846">
    <property type="component" value="Unassembled WGS sequence"/>
</dbReference>
<evidence type="ECO:0000256" key="6">
    <source>
        <dbReference type="PROSITE-ProRule" id="PRU00723"/>
    </source>
</evidence>
<dbReference type="Gene3D" id="3.30.1370.210">
    <property type="match status" value="1"/>
</dbReference>
<gene>
    <name evidence="10" type="ORF">F5878DRAFT_666011</name>
</gene>
<dbReference type="InterPro" id="IPR000571">
    <property type="entry name" value="Znf_CCCH"/>
</dbReference>
<dbReference type="InterPro" id="IPR032297">
    <property type="entry name" value="Torus"/>
</dbReference>
<evidence type="ECO:0000256" key="3">
    <source>
        <dbReference type="ARBA" id="ARBA00022771"/>
    </source>
</evidence>
<comment type="caution">
    <text evidence="10">The sequence shown here is derived from an EMBL/GenBank/DDBJ whole genome shotgun (WGS) entry which is preliminary data.</text>
</comment>
<dbReference type="PROSITE" id="PS50828">
    <property type="entry name" value="SMR"/>
    <property type="match status" value="1"/>
</dbReference>
<keyword evidence="5" id="KW-0508">mRNA splicing</keyword>
<reference evidence="10" key="1">
    <citation type="submission" date="2022-08" db="EMBL/GenBank/DDBJ databases">
        <authorList>
            <consortium name="DOE Joint Genome Institute"/>
            <person name="Min B."/>
            <person name="Riley R."/>
            <person name="Sierra-Patev S."/>
            <person name="Naranjo-Ortiz M."/>
            <person name="Looney B."/>
            <person name="Konkel Z."/>
            <person name="Slot J.C."/>
            <person name="Sakamoto Y."/>
            <person name="Steenwyk J.L."/>
            <person name="Rokas A."/>
            <person name="Carro J."/>
            <person name="Camarero S."/>
            <person name="Ferreira P."/>
            <person name="Molpeceres G."/>
            <person name="Ruiz-Duenas F.J."/>
            <person name="Serrano A."/>
            <person name="Henrissat B."/>
            <person name="Drula E."/>
            <person name="Hughes K.W."/>
            <person name="Mata J.L."/>
            <person name="Ishikawa N.K."/>
            <person name="Vargas-Isla R."/>
            <person name="Ushijima S."/>
            <person name="Smith C.A."/>
            <person name="Ahrendt S."/>
            <person name="Andreopoulos W."/>
            <person name="He G."/>
            <person name="Labutti K."/>
            <person name="Lipzen A."/>
            <person name="Ng V."/>
            <person name="Sandor L."/>
            <person name="Barry K."/>
            <person name="Martinez A.T."/>
            <person name="Xiao Y."/>
            <person name="Gibbons J.G."/>
            <person name="Terashima K."/>
            <person name="Hibbett D.S."/>
            <person name="Grigoriev I.V."/>
        </authorList>
    </citation>
    <scope>NUCLEOTIDE SEQUENCE</scope>
    <source>
        <strain evidence="10">TFB9207</strain>
    </source>
</reference>
<dbReference type="SUPFAM" id="SSF90229">
    <property type="entry name" value="CCCH zinc finger"/>
    <property type="match status" value="1"/>
</dbReference>
<keyword evidence="4 6" id="KW-0862">Zinc</keyword>
<feature type="compositionally biased region" description="Low complexity" evidence="7">
    <location>
        <begin position="125"/>
        <end position="145"/>
    </location>
</feature>
<feature type="domain" description="C3H1-type" evidence="8">
    <location>
        <begin position="491"/>
        <end position="514"/>
    </location>
</feature>
<dbReference type="Pfam" id="PF14608">
    <property type="entry name" value="zf-CCCH_2"/>
    <property type="match status" value="1"/>
</dbReference>
<organism evidence="10 11">
    <name type="scientific">Lentinula raphanica</name>
    <dbReference type="NCBI Taxonomy" id="153919"/>
    <lineage>
        <taxon>Eukaryota</taxon>
        <taxon>Fungi</taxon>
        <taxon>Dikarya</taxon>
        <taxon>Basidiomycota</taxon>
        <taxon>Agaricomycotina</taxon>
        <taxon>Agaricomycetes</taxon>
        <taxon>Agaricomycetidae</taxon>
        <taxon>Agaricales</taxon>
        <taxon>Marasmiineae</taxon>
        <taxon>Omphalotaceae</taxon>
        <taxon>Lentinula</taxon>
    </lineage>
</organism>
<evidence type="ECO:0000256" key="4">
    <source>
        <dbReference type="ARBA" id="ARBA00022833"/>
    </source>
</evidence>
<dbReference type="GO" id="GO:0008380">
    <property type="term" value="P:RNA splicing"/>
    <property type="evidence" value="ECO:0007669"/>
    <property type="project" value="UniProtKB-KW"/>
</dbReference>
<keyword evidence="2" id="KW-0507">mRNA processing</keyword>
<feature type="zinc finger region" description="C3H1-type" evidence="6">
    <location>
        <begin position="491"/>
        <end position="514"/>
    </location>
</feature>
<accession>A0AA38U627</accession>
<feature type="region of interest" description="Disordered" evidence="7">
    <location>
        <begin position="125"/>
        <end position="156"/>
    </location>
</feature>
<evidence type="ECO:0000313" key="11">
    <source>
        <dbReference type="Proteomes" id="UP001163846"/>
    </source>
</evidence>
<feature type="domain" description="Smr" evidence="9">
    <location>
        <begin position="805"/>
        <end position="840"/>
    </location>
</feature>
<evidence type="ECO:0000259" key="8">
    <source>
        <dbReference type="PROSITE" id="PS50103"/>
    </source>
</evidence>
<feature type="region of interest" description="Disordered" evidence="7">
    <location>
        <begin position="272"/>
        <end position="324"/>
    </location>
</feature>
<feature type="compositionally biased region" description="Polar residues" evidence="7">
    <location>
        <begin position="315"/>
        <end position="324"/>
    </location>
</feature>
<dbReference type="Pfam" id="PF16131">
    <property type="entry name" value="Torus"/>
    <property type="match status" value="1"/>
</dbReference>
<feature type="region of interest" description="Disordered" evidence="7">
    <location>
        <begin position="434"/>
        <end position="453"/>
    </location>
</feature>
<dbReference type="InterPro" id="IPR036855">
    <property type="entry name" value="Znf_CCCH_sf"/>
</dbReference>
<dbReference type="InterPro" id="IPR036063">
    <property type="entry name" value="Smr_dom_sf"/>
</dbReference>
<dbReference type="InterPro" id="IPR053242">
    <property type="entry name" value="PAM2-like_domain"/>
</dbReference>
<proteinExistence type="predicted"/>
<dbReference type="GO" id="GO:0008270">
    <property type="term" value="F:zinc ion binding"/>
    <property type="evidence" value="ECO:0007669"/>
    <property type="project" value="UniProtKB-KW"/>
</dbReference>
<feature type="zinc finger region" description="C3H1-type" evidence="6">
    <location>
        <begin position="515"/>
        <end position="542"/>
    </location>
</feature>
<dbReference type="SMART" id="SM01162">
    <property type="entry name" value="DUF1771"/>
    <property type="match status" value="1"/>
</dbReference>
<name>A0AA38U627_9AGAR</name>
<keyword evidence="3 6" id="KW-0863">Zinc-finger</keyword>
<protein>
    <submittedName>
        <fullName evidence="10">Uncharacterized protein</fullName>
    </submittedName>
</protein>
<evidence type="ECO:0000256" key="7">
    <source>
        <dbReference type="SAM" id="MobiDB-lite"/>
    </source>
</evidence>
<dbReference type="GO" id="GO:0005681">
    <property type="term" value="C:spliceosomal complex"/>
    <property type="evidence" value="ECO:0007669"/>
    <property type="project" value="UniProtKB-KW"/>
</dbReference>
<evidence type="ECO:0000256" key="1">
    <source>
        <dbReference type="ARBA" id="ARBA00022723"/>
    </source>
</evidence>
<keyword evidence="2" id="KW-0747">Spliceosome</keyword>
<evidence type="ECO:0000256" key="2">
    <source>
        <dbReference type="ARBA" id="ARBA00022728"/>
    </source>
</evidence>
<dbReference type="SMART" id="SM00356">
    <property type="entry name" value="ZnF_C3H1"/>
    <property type="match status" value="2"/>
</dbReference>
<sequence length="891" mass="96699">MSLALLPDSEPLLNTDASFIPQTSGHKFPHTRAQLAAFSRQYKASDSYDSDVEGGDELARVPSALVNRVVSLLVDEHEDELKDLLKETYGVDDQTVEHNVLDLMHKHRDDVAGVPFLFLTPTRRPISRPSSRASTPSSRLPSARSEAPNSAPSSPLAQIFRRPLLTSPLASGVQATSYMSARSDYSASPSSSPVLPYAHATHFHAQFTASLPASPLSSPRLLNAKASEFKLIPRPLSAASSNPGPVRSESPDLWAHSPFRATSNLAIAAPLLPDQPGLSRSTTPVRSPLRQDTGDEDEDDPFDPFGPNSDHPPSFQVSDFDTNQWEPDYSLNLPNPPLNPYAFEFTPPFLPSERSEGALGMSGMSNGLANESDIDTDPDAAAALLTDGMTPFDVLTSVFGATLAPSELEEALASNGYDFDRAMAWLVDRTVPLQQQQQQQNGNSAPQRMQPAGGRVTVVPRGPGARGGYPMPGPQNRSNANSRYVNGRPNAGGNRVCRYFVAGECLRADCRFSHDLERALCRFWLRGTCAKGENCEFLHHLPKDVDVQSLNDILARANLNSNNHHNQNYNNVHNPPLDDFPVLGQTNGNDKNKRNAYAPGADTGRTRFAAAVKKPVQPPSNLGLPSMASNADSAARREALGASAAADLHHRSAIIAPRPSPRLRLRPPTLLPTLVTGESLNNMYMTYRSRALQLGQARNACLSRAADAWRRGDGAAAKRFSREGHDLNGKMSAEMRHAAGELVRQRALEFERAVRARDLGWSDDGADRTTRGKLAGAGLGVILGIASTGVGDGKLTAEERTEAALDLHGLHANEATDVLEEFLLALEAEFFYGLAYIIVGEQKHTGTQDIARGAGRVRLATGVREWIHRWGYPWSERDGVICVDPLTHAEE</sequence>
<dbReference type="SUPFAM" id="SSF160443">
    <property type="entry name" value="SMR domain-like"/>
    <property type="match status" value="1"/>
</dbReference>
<dbReference type="InterPro" id="IPR013899">
    <property type="entry name" value="DUF1771"/>
</dbReference>
<evidence type="ECO:0000256" key="5">
    <source>
        <dbReference type="ARBA" id="ARBA00023187"/>
    </source>
</evidence>
<dbReference type="Gene3D" id="3.30.1370.110">
    <property type="match status" value="1"/>
</dbReference>
<dbReference type="Pfam" id="PF08590">
    <property type="entry name" value="DUF1771"/>
    <property type="match status" value="1"/>
</dbReference>
<feature type="compositionally biased region" description="Polar residues" evidence="7">
    <location>
        <begin position="147"/>
        <end position="156"/>
    </location>
</feature>